<name>A0AAV7HWB0_COTGL</name>
<keyword evidence="1" id="KW-0479">Metal-binding</keyword>
<reference evidence="3 4" key="1">
    <citation type="journal article" date="2021" name="J. Hered.">
        <title>A chromosome-level genome assembly of the parasitoid wasp, Cotesia glomerata (Hymenoptera: Braconidae).</title>
        <authorList>
            <person name="Pinto B.J."/>
            <person name="Weis J.J."/>
            <person name="Gamble T."/>
            <person name="Ode P.J."/>
            <person name="Paul R."/>
            <person name="Zaspel J.M."/>
        </authorList>
    </citation>
    <scope>NUCLEOTIDE SEQUENCE [LARGE SCALE GENOMIC DNA]</scope>
    <source>
        <strain evidence="3">CgM1</strain>
    </source>
</reference>
<dbReference type="InterPro" id="IPR015700">
    <property type="entry name" value="RPC1"/>
</dbReference>
<dbReference type="GO" id="GO:0046872">
    <property type="term" value="F:metal ion binding"/>
    <property type="evidence" value="ECO:0007669"/>
    <property type="project" value="UniProtKB-KW"/>
</dbReference>
<organism evidence="3 4">
    <name type="scientific">Cotesia glomerata</name>
    <name type="common">Lepidopteran parasitic wasp</name>
    <name type="synonym">Apanteles glomeratus</name>
    <dbReference type="NCBI Taxonomy" id="32391"/>
    <lineage>
        <taxon>Eukaryota</taxon>
        <taxon>Metazoa</taxon>
        <taxon>Ecdysozoa</taxon>
        <taxon>Arthropoda</taxon>
        <taxon>Hexapoda</taxon>
        <taxon>Insecta</taxon>
        <taxon>Pterygota</taxon>
        <taxon>Neoptera</taxon>
        <taxon>Endopterygota</taxon>
        <taxon>Hymenoptera</taxon>
        <taxon>Apocrita</taxon>
        <taxon>Ichneumonoidea</taxon>
        <taxon>Braconidae</taxon>
        <taxon>Microgastrinae</taxon>
        <taxon>Cotesia</taxon>
    </lineage>
</organism>
<dbReference type="AlphaFoldDB" id="A0AAV7HWB0"/>
<dbReference type="EMBL" id="JAHXZJ010002615">
    <property type="protein sequence ID" value="KAH0537810.1"/>
    <property type="molecule type" value="Genomic_DNA"/>
</dbReference>
<dbReference type="PANTHER" id="PTHR48446:SF1">
    <property type="entry name" value="DNA-DIRECTED RNA POLYMERASE SUBUNIT BETA' N-TERMINAL SECTION"/>
    <property type="match status" value="1"/>
</dbReference>
<dbReference type="Proteomes" id="UP000826195">
    <property type="component" value="Unassembled WGS sequence"/>
</dbReference>
<comment type="caution">
    <text evidence="3">The sequence shown here is derived from an EMBL/GenBank/DDBJ whole genome shotgun (WGS) entry which is preliminary data.</text>
</comment>
<sequence length="182" mass="20337">MENHGMSIDRRHSMLVADLMTSYGEVNGITRQGLAKMKESVLNLASFESTAWIIYSMQAYYGQTDVIQWSFRGRLKNTPAENPPKFGLYKPNPPKPVKSSVNFTNASNREFGHAGARWSAKILPVVPQLIILQLKMLLTITKVPEIICIDNEKLCSGWSGFLLDCVGESLVPLLPDKFLPIP</sequence>
<gene>
    <name evidence="3" type="ORF">KQX54_000873</name>
</gene>
<dbReference type="PANTHER" id="PTHR48446">
    <property type="entry name" value="DNA-DIRECTED RNA POLYMERASE SUBUNIT BETA' N-TERMINAL SECTION"/>
    <property type="match status" value="1"/>
</dbReference>
<evidence type="ECO:0000256" key="2">
    <source>
        <dbReference type="ARBA" id="ARBA00022833"/>
    </source>
</evidence>
<proteinExistence type="predicted"/>
<evidence type="ECO:0000313" key="4">
    <source>
        <dbReference type="Proteomes" id="UP000826195"/>
    </source>
</evidence>
<dbReference type="SUPFAM" id="SSF64484">
    <property type="entry name" value="beta and beta-prime subunits of DNA dependent RNA-polymerase"/>
    <property type="match status" value="1"/>
</dbReference>
<protein>
    <recommendedName>
        <fullName evidence="5">DNA-directed RNA polymerase</fullName>
    </recommendedName>
</protein>
<evidence type="ECO:0000256" key="1">
    <source>
        <dbReference type="ARBA" id="ARBA00022723"/>
    </source>
</evidence>
<accession>A0AAV7HWB0</accession>
<keyword evidence="2" id="KW-0862">Zinc</keyword>
<evidence type="ECO:0000313" key="3">
    <source>
        <dbReference type="EMBL" id="KAH0537810.1"/>
    </source>
</evidence>
<evidence type="ECO:0008006" key="5">
    <source>
        <dbReference type="Google" id="ProtNLM"/>
    </source>
</evidence>
<keyword evidence="4" id="KW-1185">Reference proteome</keyword>